<feature type="domain" description="DNA mismatch repair proteins mutS family" evidence="6">
    <location>
        <begin position="260"/>
        <end position="445"/>
    </location>
</feature>
<proteinExistence type="inferred from homology"/>
<keyword evidence="3" id="KW-0067">ATP-binding</keyword>
<comment type="caution">
    <text evidence="7">The sequence shown here is derived from an EMBL/GenBank/DDBJ whole genome shotgun (WGS) entry which is preliminary data.</text>
</comment>
<keyword evidence="4" id="KW-0238">DNA-binding</keyword>
<dbReference type="InterPro" id="IPR007696">
    <property type="entry name" value="DNA_mismatch_repair_MutS_core"/>
</dbReference>
<protein>
    <submittedName>
        <fullName evidence="7">DNA mismatch repair protein MutS</fullName>
    </submittedName>
</protein>
<evidence type="ECO:0000256" key="5">
    <source>
        <dbReference type="ARBA" id="ARBA00023204"/>
    </source>
</evidence>
<organism evidence="7 8">
    <name type="scientific">Sphingobacterium kitahiroshimense</name>
    <dbReference type="NCBI Taxonomy" id="470446"/>
    <lineage>
        <taxon>Bacteria</taxon>
        <taxon>Pseudomonadati</taxon>
        <taxon>Bacteroidota</taxon>
        <taxon>Sphingobacteriia</taxon>
        <taxon>Sphingobacteriales</taxon>
        <taxon>Sphingobacteriaceae</taxon>
        <taxon>Sphingobacterium</taxon>
    </lineage>
</organism>
<dbReference type="Gene3D" id="3.40.50.300">
    <property type="entry name" value="P-loop containing nucleotide triphosphate hydrolases"/>
    <property type="match status" value="1"/>
</dbReference>
<keyword evidence="8" id="KW-1185">Reference proteome</keyword>
<dbReference type="Gene3D" id="1.10.1420.10">
    <property type="match status" value="1"/>
</dbReference>
<evidence type="ECO:0000313" key="7">
    <source>
        <dbReference type="EMBL" id="MEN5378338.1"/>
    </source>
</evidence>
<comment type="similarity">
    <text evidence="1">Belongs to the DNA mismatch repair MutS family.</text>
</comment>
<gene>
    <name evidence="7" type="ORF">ABE541_13820</name>
</gene>
<evidence type="ECO:0000313" key="8">
    <source>
        <dbReference type="Proteomes" id="UP001409291"/>
    </source>
</evidence>
<dbReference type="PANTHER" id="PTHR11361:SF34">
    <property type="entry name" value="DNA MISMATCH REPAIR PROTEIN MSH1, MITOCHONDRIAL"/>
    <property type="match status" value="1"/>
</dbReference>
<dbReference type="InterPro" id="IPR027417">
    <property type="entry name" value="P-loop_NTPase"/>
</dbReference>
<dbReference type="SUPFAM" id="SSF48334">
    <property type="entry name" value="DNA repair protein MutS, domain III"/>
    <property type="match status" value="1"/>
</dbReference>
<keyword evidence="5" id="KW-0234">DNA repair</keyword>
<evidence type="ECO:0000259" key="6">
    <source>
        <dbReference type="SMART" id="SM00534"/>
    </source>
</evidence>
<keyword evidence="2" id="KW-0547">Nucleotide-binding</keyword>
<dbReference type="Pfam" id="PF00488">
    <property type="entry name" value="MutS_V"/>
    <property type="match status" value="1"/>
</dbReference>
<dbReference type="InterPro" id="IPR000432">
    <property type="entry name" value="DNA_mismatch_repair_MutS_C"/>
</dbReference>
<dbReference type="PANTHER" id="PTHR11361">
    <property type="entry name" value="DNA MISMATCH REPAIR PROTEIN MUTS FAMILY MEMBER"/>
    <property type="match status" value="1"/>
</dbReference>
<dbReference type="InterPro" id="IPR045076">
    <property type="entry name" value="MutS"/>
</dbReference>
<evidence type="ECO:0000256" key="1">
    <source>
        <dbReference type="ARBA" id="ARBA00006271"/>
    </source>
</evidence>
<dbReference type="Proteomes" id="UP001409291">
    <property type="component" value="Unassembled WGS sequence"/>
</dbReference>
<dbReference type="InterPro" id="IPR036187">
    <property type="entry name" value="DNA_mismatch_repair_MutS_sf"/>
</dbReference>
<dbReference type="RefSeq" id="WP_346581519.1">
    <property type="nucleotide sequence ID" value="NZ_JBDJLH010000001.1"/>
</dbReference>
<dbReference type="Pfam" id="PF05192">
    <property type="entry name" value="MutS_III"/>
    <property type="match status" value="1"/>
</dbReference>
<sequence>MFTIDKQTLSDLNAIDHRDFSLCNFFDNTSTLGGRSLLYSYFINPLKDIKEIQDRNEAIEYLSNVMDNYPFDKYMFQDLEKYLSLGVETDSANLLRYFSEKLSFNFWSAENQMERVLIKRSIAEIAMLITYLTELLNKAVEQEKPIGRLTEMLKSLNELTSDFNLSELKVIASKKISPALILKYDYKFRNLNNHNIKKIFTLIYELDIYQGIAKSMTKNHLIFPTFHNKTDLDHMLVIKGAYNLFLNKPIKNDIIISQEKNTWFLTGANMTGKSTLLKTLGACIYLAHLGLPVPAEKMDTLFFDGLLTTINLGDDLSSGHSHFYNEVLRVKKAAELLASKKRMIILLDELFKGTNYDDAYHATLTLVERCEELNNSIFLISSHITELSTKLNKNHVELKHLETLINEESHITFTYRLIPGISTEKLGMRLLEREKVFELFKSIPSQRS</sequence>
<evidence type="ECO:0000256" key="3">
    <source>
        <dbReference type="ARBA" id="ARBA00022840"/>
    </source>
</evidence>
<evidence type="ECO:0000256" key="4">
    <source>
        <dbReference type="ARBA" id="ARBA00023125"/>
    </source>
</evidence>
<dbReference type="SUPFAM" id="SSF52540">
    <property type="entry name" value="P-loop containing nucleoside triphosphate hydrolases"/>
    <property type="match status" value="1"/>
</dbReference>
<name>A0ABV0BWI6_9SPHI</name>
<evidence type="ECO:0000256" key="2">
    <source>
        <dbReference type="ARBA" id="ARBA00022741"/>
    </source>
</evidence>
<keyword evidence="5" id="KW-0227">DNA damage</keyword>
<dbReference type="SMART" id="SM00534">
    <property type="entry name" value="MUTSac"/>
    <property type="match status" value="1"/>
</dbReference>
<reference evidence="7 8" key="1">
    <citation type="submission" date="2024-04" db="EMBL/GenBank/DDBJ databases">
        <title>WGS of bacteria from Torrens River.</title>
        <authorList>
            <person name="Wyrsch E.R."/>
            <person name="Drigo B."/>
        </authorList>
    </citation>
    <scope>NUCLEOTIDE SEQUENCE [LARGE SCALE GENOMIC DNA]</scope>
    <source>
        <strain evidence="7 8">TWI391</strain>
    </source>
</reference>
<accession>A0ABV0BWI6</accession>
<dbReference type="EMBL" id="JBDJNQ010000006">
    <property type="protein sequence ID" value="MEN5378338.1"/>
    <property type="molecule type" value="Genomic_DNA"/>
</dbReference>